<gene>
    <name evidence="2" type="ORF">RRG08_042527</name>
</gene>
<protein>
    <submittedName>
        <fullName evidence="2">Uncharacterized protein</fullName>
    </submittedName>
</protein>
<proteinExistence type="predicted"/>
<name>A0AAE1CK11_9GAST</name>
<keyword evidence="3" id="KW-1185">Reference proteome</keyword>
<dbReference type="Proteomes" id="UP001283361">
    <property type="component" value="Unassembled WGS sequence"/>
</dbReference>
<evidence type="ECO:0000313" key="3">
    <source>
        <dbReference type="Proteomes" id="UP001283361"/>
    </source>
</evidence>
<feature type="region of interest" description="Disordered" evidence="1">
    <location>
        <begin position="1"/>
        <end position="24"/>
    </location>
</feature>
<dbReference type="EMBL" id="JAWDGP010007852">
    <property type="protein sequence ID" value="KAK3702534.1"/>
    <property type="molecule type" value="Genomic_DNA"/>
</dbReference>
<evidence type="ECO:0000256" key="1">
    <source>
        <dbReference type="SAM" id="MobiDB-lite"/>
    </source>
</evidence>
<comment type="caution">
    <text evidence="2">The sequence shown here is derived from an EMBL/GenBank/DDBJ whole genome shotgun (WGS) entry which is preliminary data.</text>
</comment>
<reference evidence="2" key="1">
    <citation type="journal article" date="2023" name="G3 (Bethesda)">
        <title>A reference genome for the long-term kleptoplast-retaining sea slug Elysia crispata morphotype clarki.</title>
        <authorList>
            <person name="Eastman K.E."/>
            <person name="Pendleton A.L."/>
            <person name="Shaikh M.A."/>
            <person name="Suttiyut T."/>
            <person name="Ogas R."/>
            <person name="Tomko P."/>
            <person name="Gavelis G."/>
            <person name="Widhalm J.R."/>
            <person name="Wisecaver J.H."/>
        </authorList>
    </citation>
    <scope>NUCLEOTIDE SEQUENCE</scope>
    <source>
        <strain evidence="2">ECLA1</strain>
    </source>
</reference>
<organism evidence="2 3">
    <name type="scientific">Elysia crispata</name>
    <name type="common">lettuce slug</name>
    <dbReference type="NCBI Taxonomy" id="231223"/>
    <lineage>
        <taxon>Eukaryota</taxon>
        <taxon>Metazoa</taxon>
        <taxon>Spiralia</taxon>
        <taxon>Lophotrochozoa</taxon>
        <taxon>Mollusca</taxon>
        <taxon>Gastropoda</taxon>
        <taxon>Heterobranchia</taxon>
        <taxon>Euthyneura</taxon>
        <taxon>Panpulmonata</taxon>
        <taxon>Sacoglossa</taxon>
        <taxon>Placobranchoidea</taxon>
        <taxon>Plakobranchidae</taxon>
        <taxon>Elysia</taxon>
    </lineage>
</organism>
<sequence length="80" mass="9149">MMITGHHPTSSTQLHVGMMPLRGRRKHRKVTQVFGRKEDTLHVPGTTLNDNVTDQVWRHEAIVALPWPSKATRKSDEGRQ</sequence>
<accession>A0AAE1CK11</accession>
<evidence type="ECO:0000313" key="2">
    <source>
        <dbReference type="EMBL" id="KAK3702534.1"/>
    </source>
</evidence>
<dbReference type="AlphaFoldDB" id="A0AAE1CK11"/>